<accession>A0ABU3DD33</accession>
<dbReference type="SUPFAM" id="SSF48008">
    <property type="entry name" value="GntR ligand-binding domain-like"/>
    <property type="match status" value="1"/>
</dbReference>
<dbReference type="SMART" id="SM00345">
    <property type="entry name" value="HTH_GNTR"/>
    <property type="match status" value="1"/>
</dbReference>
<gene>
    <name evidence="5" type="ORF">RM543_02925</name>
</gene>
<dbReference type="PANTHER" id="PTHR43537:SF39">
    <property type="entry name" value="HTH-TYPE TRANSCRIPTIONAL REGULATOR MCBR"/>
    <property type="match status" value="1"/>
</dbReference>
<keyword evidence="2" id="KW-0238">DNA-binding</keyword>
<organism evidence="5 6">
    <name type="scientific">Tropicimonas omnivorans</name>
    <dbReference type="NCBI Taxonomy" id="3075590"/>
    <lineage>
        <taxon>Bacteria</taxon>
        <taxon>Pseudomonadati</taxon>
        <taxon>Pseudomonadota</taxon>
        <taxon>Alphaproteobacteria</taxon>
        <taxon>Rhodobacterales</taxon>
        <taxon>Roseobacteraceae</taxon>
        <taxon>Tropicimonas</taxon>
    </lineage>
</organism>
<evidence type="ECO:0000256" key="3">
    <source>
        <dbReference type="ARBA" id="ARBA00023163"/>
    </source>
</evidence>
<reference evidence="5 6" key="1">
    <citation type="submission" date="2023-09" db="EMBL/GenBank/DDBJ databases">
        <authorList>
            <person name="Rey-Velasco X."/>
        </authorList>
    </citation>
    <scope>NUCLEOTIDE SEQUENCE [LARGE SCALE GENOMIC DNA]</scope>
    <source>
        <strain evidence="5 6">F158</strain>
    </source>
</reference>
<evidence type="ECO:0000313" key="6">
    <source>
        <dbReference type="Proteomes" id="UP001265259"/>
    </source>
</evidence>
<dbReference type="Pfam" id="PF07729">
    <property type="entry name" value="FCD"/>
    <property type="match status" value="1"/>
</dbReference>
<keyword evidence="3" id="KW-0804">Transcription</keyword>
<keyword evidence="6" id="KW-1185">Reference proteome</keyword>
<proteinExistence type="predicted"/>
<dbReference type="PROSITE" id="PS50949">
    <property type="entry name" value="HTH_GNTR"/>
    <property type="match status" value="1"/>
</dbReference>
<evidence type="ECO:0000259" key="4">
    <source>
        <dbReference type="PROSITE" id="PS50949"/>
    </source>
</evidence>
<feature type="domain" description="HTH gntR-type" evidence="4">
    <location>
        <begin position="13"/>
        <end position="80"/>
    </location>
</feature>
<dbReference type="Proteomes" id="UP001265259">
    <property type="component" value="Unassembled WGS sequence"/>
</dbReference>
<evidence type="ECO:0000256" key="1">
    <source>
        <dbReference type="ARBA" id="ARBA00023015"/>
    </source>
</evidence>
<name>A0ABU3DD33_9RHOB</name>
<dbReference type="InterPro" id="IPR008920">
    <property type="entry name" value="TF_FadR/GntR_C"/>
</dbReference>
<dbReference type="Gene3D" id="1.10.10.10">
    <property type="entry name" value="Winged helix-like DNA-binding domain superfamily/Winged helix DNA-binding domain"/>
    <property type="match status" value="1"/>
</dbReference>
<dbReference type="InterPro" id="IPR036390">
    <property type="entry name" value="WH_DNA-bd_sf"/>
</dbReference>
<dbReference type="Pfam" id="PF00392">
    <property type="entry name" value="GntR"/>
    <property type="match status" value="1"/>
</dbReference>
<dbReference type="Gene3D" id="1.20.120.530">
    <property type="entry name" value="GntR ligand-binding domain-like"/>
    <property type="match status" value="1"/>
</dbReference>
<sequence>MALPTFQPVGARRTVQDQVYSQLREALISGVFEAGESFTISALAEKFNTSHMPIREALRRLAAENALRISTSGTAYVPAIDVAEFMDITRARGIVEPAAAEIAFDALRTRQDELRALQLRHEQEGLAGRISAMLGANRDFHFFIYEAADSPVLVSQIENLWLRSGAYVRFLSDRMGELLKTSYAQDFAKYHNIMLDALAEGDRKKFRDTVYGDILATQSLLADVLQGGK</sequence>
<protein>
    <submittedName>
        <fullName evidence="5">GntR family transcriptional regulator</fullName>
    </submittedName>
</protein>
<dbReference type="InterPro" id="IPR036388">
    <property type="entry name" value="WH-like_DNA-bd_sf"/>
</dbReference>
<dbReference type="SMART" id="SM00895">
    <property type="entry name" value="FCD"/>
    <property type="match status" value="1"/>
</dbReference>
<dbReference type="InterPro" id="IPR011711">
    <property type="entry name" value="GntR_C"/>
</dbReference>
<comment type="caution">
    <text evidence="5">The sequence shown here is derived from an EMBL/GenBank/DDBJ whole genome shotgun (WGS) entry which is preliminary data.</text>
</comment>
<dbReference type="SUPFAM" id="SSF46785">
    <property type="entry name" value="Winged helix' DNA-binding domain"/>
    <property type="match status" value="1"/>
</dbReference>
<dbReference type="InterPro" id="IPR000524">
    <property type="entry name" value="Tscrpt_reg_HTH_GntR"/>
</dbReference>
<dbReference type="PANTHER" id="PTHR43537">
    <property type="entry name" value="TRANSCRIPTIONAL REGULATOR, GNTR FAMILY"/>
    <property type="match status" value="1"/>
</dbReference>
<dbReference type="EMBL" id="JAVRHL010000001">
    <property type="protein sequence ID" value="MDT0681625.1"/>
    <property type="molecule type" value="Genomic_DNA"/>
</dbReference>
<dbReference type="RefSeq" id="WP_311689397.1">
    <property type="nucleotide sequence ID" value="NZ_JAVRHL010000001.1"/>
</dbReference>
<keyword evidence="1" id="KW-0805">Transcription regulation</keyword>
<evidence type="ECO:0000313" key="5">
    <source>
        <dbReference type="EMBL" id="MDT0681625.1"/>
    </source>
</evidence>
<evidence type="ECO:0000256" key="2">
    <source>
        <dbReference type="ARBA" id="ARBA00023125"/>
    </source>
</evidence>